<dbReference type="Proteomes" id="UP000590511">
    <property type="component" value="Unassembled WGS sequence"/>
</dbReference>
<name>A0A7W7HRI6_9ACTN</name>
<dbReference type="RefSeq" id="WP_188127624.1">
    <property type="nucleotide sequence ID" value="NZ_BOMP01000192.1"/>
</dbReference>
<evidence type="ECO:0000313" key="3">
    <source>
        <dbReference type="EMBL" id="MBB4755319.1"/>
    </source>
</evidence>
<sequence length="62" mass="6718">MTRAKPTGTPHVHVADPDVPADPTDRREPPARCCRQCGRMSRPGDAHHTMPDPVPDPRPGDG</sequence>
<dbReference type="EMBL" id="BOMP01000192">
    <property type="protein sequence ID" value="GIE46184.1"/>
    <property type="molecule type" value="Genomic_DNA"/>
</dbReference>
<feature type="region of interest" description="Disordered" evidence="1">
    <location>
        <begin position="1"/>
        <end position="62"/>
    </location>
</feature>
<protein>
    <submittedName>
        <fullName evidence="3">Uncharacterized protein</fullName>
    </submittedName>
</protein>
<evidence type="ECO:0000313" key="5">
    <source>
        <dbReference type="Proteomes" id="UP000631312"/>
    </source>
</evidence>
<proteinExistence type="predicted"/>
<dbReference type="AlphaFoldDB" id="A0A7W7HRI6"/>
<feature type="compositionally biased region" description="Pro residues" evidence="1">
    <location>
        <begin position="52"/>
        <end position="62"/>
    </location>
</feature>
<evidence type="ECO:0000313" key="2">
    <source>
        <dbReference type="EMBL" id="GIE46184.1"/>
    </source>
</evidence>
<comment type="caution">
    <text evidence="3">The sequence shown here is derived from an EMBL/GenBank/DDBJ whole genome shotgun (WGS) entry which is preliminary data.</text>
</comment>
<accession>A0A7W7HRI6</accession>
<reference evidence="2 5" key="2">
    <citation type="submission" date="2021-01" db="EMBL/GenBank/DDBJ databases">
        <title>Whole genome shotgun sequence of Actinoplanes lobatus NBRC 12513.</title>
        <authorList>
            <person name="Komaki H."/>
            <person name="Tamura T."/>
        </authorList>
    </citation>
    <scope>NUCLEOTIDE SEQUENCE [LARGE SCALE GENOMIC DNA]</scope>
    <source>
        <strain evidence="2 5">NBRC 12513</strain>
    </source>
</reference>
<dbReference type="Proteomes" id="UP000631312">
    <property type="component" value="Unassembled WGS sequence"/>
</dbReference>
<dbReference type="EMBL" id="JACHNC010000002">
    <property type="protein sequence ID" value="MBB4755319.1"/>
    <property type="molecule type" value="Genomic_DNA"/>
</dbReference>
<organism evidence="3 4">
    <name type="scientific">Actinoplanes lobatus</name>
    <dbReference type="NCBI Taxonomy" id="113568"/>
    <lineage>
        <taxon>Bacteria</taxon>
        <taxon>Bacillati</taxon>
        <taxon>Actinomycetota</taxon>
        <taxon>Actinomycetes</taxon>
        <taxon>Micromonosporales</taxon>
        <taxon>Micromonosporaceae</taxon>
        <taxon>Actinoplanes</taxon>
    </lineage>
</organism>
<reference evidence="3 4" key="1">
    <citation type="submission" date="2020-08" db="EMBL/GenBank/DDBJ databases">
        <title>Sequencing the genomes of 1000 actinobacteria strains.</title>
        <authorList>
            <person name="Klenk H.-P."/>
        </authorList>
    </citation>
    <scope>NUCLEOTIDE SEQUENCE [LARGE SCALE GENOMIC DNA]</scope>
    <source>
        <strain evidence="3 4">DSM 43150</strain>
    </source>
</reference>
<gene>
    <name evidence="2" type="ORF">Alo02nite_90820</name>
    <name evidence="3" type="ORF">BJ964_009590</name>
</gene>
<evidence type="ECO:0000313" key="4">
    <source>
        <dbReference type="Proteomes" id="UP000590511"/>
    </source>
</evidence>
<feature type="compositionally biased region" description="Low complexity" evidence="1">
    <location>
        <begin position="9"/>
        <end position="22"/>
    </location>
</feature>
<evidence type="ECO:0000256" key="1">
    <source>
        <dbReference type="SAM" id="MobiDB-lite"/>
    </source>
</evidence>
<keyword evidence="5" id="KW-1185">Reference proteome</keyword>